<organism evidence="2 3">
    <name type="scientific">Halomonas cerina</name>
    <dbReference type="NCBI Taxonomy" id="447424"/>
    <lineage>
        <taxon>Bacteria</taxon>
        <taxon>Pseudomonadati</taxon>
        <taxon>Pseudomonadota</taxon>
        <taxon>Gammaproteobacteria</taxon>
        <taxon>Oceanospirillales</taxon>
        <taxon>Halomonadaceae</taxon>
        <taxon>Halomonas</taxon>
    </lineage>
</organism>
<gene>
    <name evidence="2" type="ORF">FHR94_003312</name>
</gene>
<reference evidence="2 3" key="1">
    <citation type="submission" date="2020-08" db="EMBL/GenBank/DDBJ databases">
        <title>Genomic Encyclopedia of Type Strains, Phase III (KMG-III): the genomes of soil and plant-associated and newly described type strains.</title>
        <authorList>
            <person name="Whitman W."/>
        </authorList>
    </citation>
    <scope>NUCLEOTIDE SEQUENCE [LARGE SCALE GENOMIC DNA]</scope>
    <source>
        <strain evidence="2 3">CECT 7282</strain>
    </source>
</reference>
<dbReference type="Proteomes" id="UP000547614">
    <property type="component" value="Unassembled WGS sequence"/>
</dbReference>
<dbReference type="AlphaFoldDB" id="A0A839VI18"/>
<keyword evidence="1" id="KW-1133">Transmembrane helix</keyword>
<dbReference type="EMBL" id="JACHXP010000021">
    <property type="protein sequence ID" value="MBB3192036.1"/>
    <property type="molecule type" value="Genomic_DNA"/>
</dbReference>
<accession>A0A839VI18</accession>
<keyword evidence="1" id="KW-0812">Transmembrane</keyword>
<name>A0A839VI18_9GAMM</name>
<keyword evidence="1" id="KW-0472">Membrane</keyword>
<evidence type="ECO:0000256" key="1">
    <source>
        <dbReference type="SAM" id="Phobius"/>
    </source>
</evidence>
<feature type="transmembrane region" description="Helical" evidence="1">
    <location>
        <begin position="12"/>
        <end position="31"/>
    </location>
</feature>
<keyword evidence="3" id="KW-1185">Reference proteome</keyword>
<evidence type="ECO:0000313" key="2">
    <source>
        <dbReference type="EMBL" id="MBB3192036.1"/>
    </source>
</evidence>
<proteinExistence type="predicted"/>
<protein>
    <submittedName>
        <fullName evidence="2">Uncharacterized protein</fullName>
    </submittedName>
</protein>
<comment type="caution">
    <text evidence="2">The sequence shown here is derived from an EMBL/GenBank/DDBJ whole genome shotgun (WGS) entry which is preliminary data.</text>
</comment>
<evidence type="ECO:0000313" key="3">
    <source>
        <dbReference type="Proteomes" id="UP000547614"/>
    </source>
</evidence>
<dbReference type="RefSeq" id="WP_183327280.1">
    <property type="nucleotide sequence ID" value="NZ_JACHXP010000021.1"/>
</dbReference>
<sequence>MGVFIDNPITLTIFAAFTFAIAAFLKPAFLAGRDYTIWQLIDVYIKRSGFSKRAHQYASNKAKYNSLQKETLKMSVSKNGDEKFYIGDDEVEKAIYRARRDETERTKETIFNLQRRLDKETLVIGSALRHYSQESSNPATLIIHHYEEIEFLRRGLEYPDSENR</sequence>